<comment type="catalytic activity">
    <reaction evidence="17">
        <text>O-phospho-L-threonyl-[protein] + H2O = L-threonyl-[protein] + phosphate</text>
        <dbReference type="Rhea" id="RHEA:47004"/>
        <dbReference type="Rhea" id="RHEA-COMP:11060"/>
        <dbReference type="Rhea" id="RHEA-COMP:11605"/>
        <dbReference type="ChEBI" id="CHEBI:15377"/>
        <dbReference type="ChEBI" id="CHEBI:30013"/>
        <dbReference type="ChEBI" id="CHEBI:43474"/>
        <dbReference type="ChEBI" id="CHEBI:61977"/>
        <dbReference type="EC" id="3.1.3.16"/>
    </reaction>
</comment>
<evidence type="ECO:0000256" key="7">
    <source>
        <dbReference type="ARBA" id="ARBA00022692"/>
    </source>
</evidence>
<feature type="region of interest" description="Disordered" evidence="21">
    <location>
        <begin position="430"/>
        <end position="466"/>
    </location>
</feature>
<organism evidence="23 24">
    <name type="scientific">Hemibagrus guttatus</name>
    <dbReference type="NCBI Taxonomy" id="175788"/>
    <lineage>
        <taxon>Eukaryota</taxon>
        <taxon>Metazoa</taxon>
        <taxon>Chordata</taxon>
        <taxon>Craniata</taxon>
        <taxon>Vertebrata</taxon>
        <taxon>Euteleostomi</taxon>
        <taxon>Actinopterygii</taxon>
        <taxon>Neopterygii</taxon>
        <taxon>Teleostei</taxon>
        <taxon>Ostariophysi</taxon>
        <taxon>Siluriformes</taxon>
        <taxon>Bagridae</taxon>
        <taxon>Hemibagrus</taxon>
    </lineage>
</organism>
<keyword evidence="7" id="KW-0812">Transmembrane</keyword>
<evidence type="ECO:0000259" key="22">
    <source>
        <dbReference type="PROSITE" id="PS50969"/>
    </source>
</evidence>
<evidence type="ECO:0000313" key="24">
    <source>
        <dbReference type="Proteomes" id="UP001274896"/>
    </source>
</evidence>
<feature type="domain" description="FCP1 homology" evidence="22">
    <location>
        <begin position="73"/>
        <end position="240"/>
    </location>
</feature>
<evidence type="ECO:0000313" key="23">
    <source>
        <dbReference type="EMBL" id="KAK3509330.1"/>
    </source>
</evidence>
<evidence type="ECO:0000256" key="17">
    <source>
        <dbReference type="ARBA" id="ARBA00048336"/>
    </source>
</evidence>
<evidence type="ECO:0000256" key="3">
    <source>
        <dbReference type="ARBA" id="ARBA00004590"/>
    </source>
</evidence>
<comment type="caution">
    <text evidence="23">The sequence shown here is derived from an EMBL/GenBank/DDBJ whole genome shotgun (WGS) entry which is preliminary data.</text>
</comment>
<dbReference type="GO" id="GO:0004722">
    <property type="term" value="F:protein serine/threonine phosphatase activity"/>
    <property type="evidence" value="ECO:0007669"/>
    <property type="project" value="UniProtKB-EC"/>
</dbReference>
<dbReference type="SUPFAM" id="SSF56784">
    <property type="entry name" value="HAD-like"/>
    <property type="match status" value="1"/>
</dbReference>
<dbReference type="GO" id="GO:0003712">
    <property type="term" value="F:transcription coregulator activity"/>
    <property type="evidence" value="ECO:0007669"/>
    <property type="project" value="TreeGrafter"/>
</dbReference>
<comment type="similarity">
    <text evidence="19">Belongs to the Dullard family.</text>
</comment>
<evidence type="ECO:0000256" key="15">
    <source>
        <dbReference type="ARBA" id="ARBA00023329"/>
    </source>
</evidence>
<dbReference type="AlphaFoldDB" id="A0AAE0PWV1"/>
<dbReference type="CDD" id="cd17232">
    <property type="entry name" value="Ubl_ATG8_GABARAP"/>
    <property type="match status" value="1"/>
</dbReference>
<keyword evidence="11" id="KW-1133">Transmembrane helix</keyword>
<evidence type="ECO:0000256" key="20">
    <source>
        <dbReference type="PIRSR" id="PIRSR604241-50"/>
    </source>
</evidence>
<dbReference type="SUPFAM" id="SSF54236">
    <property type="entry name" value="Ubiquitin-like"/>
    <property type="match status" value="1"/>
</dbReference>
<proteinExistence type="inferred from homology"/>
<evidence type="ECO:0000256" key="16">
    <source>
        <dbReference type="ARBA" id="ARBA00047761"/>
    </source>
</evidence>
<keyword evidence="24" id="KW-1185">Reference proteome</keyword>
<evidence type="ECO:0000256" key="18">
    <source>
        <dbReference type="ARBA" id="ARBA00054428"/>
    </source>
</evidence>
<dbReference type="Gene3D" id="3.10.20.90">
    <property type="entry name" value="Phosphatidylinositol 3-kinase Catalytic Subunit, Chain A, domain 1"/>
    <property type="match status" value="1"/>
</dbReference>
<evidence type="ECO:0000256" key="19">
    <source>
        <dbReference type="ARBA" id="ARBA00061694"/>
    </source>
</evidence>
<reference evidence="23" key="1">
    <citation type="submission" date="2023-06" db="EMBL/GenBank/DDBJ databases">
        <title>Male Hemibagrus guttatus genome.</title>
        <authorList>
            <person name="Bian C."/>
        </authorList>
    </citation>
    <scope>NUCLEOTIDE SEQUENCE</scope>
    <source>
        <strain evidence="23">Male_cb2023</strain>
        <tissue evidence="23">Muscle</tissue>
    </source>
</reference>
<evidence type="ECO:0000256" key="12">
    <source>
        <dbReference type="ARBA" id="ARBA00023006"/>
    </source>
</evidence>
<dbReference type="Gene3D" id="3.40.50.1000">
    <property type="entry name" value="HAD superfamily/HAD-like"/>
    <property type="match status" value="1"/>
</dbReference>
<dbReference type="Pfam" id="PF03031">
    <property type="entry name" value="NIF"/>
    <property type="match status" value="1"/>
</dbReference>
<dbReference type="PROSITE" id="PS50969">
    <property type="entry name" value="FCP1"/>
    <property type="match status" value="1"/>
</dbReference>
<comment type="subcellular location">
    <subcellularLocation>
        <location evidence="2">Cytoplasmic vesicle</location>
        <location evidence="2">Autophagosome</location>
    </subcellularLocation>
    <subcellularLocation>
        <location evidence="1">Endoplasmic reticulum membrane</location>
        <topology evidence="1">Single-pass membrane protein</topology>
    </subcellularLocation>
    <subcellularLocation>
        <location evidence="3">Nucleus membrane</location>
        <topology evidence="3">Single-pass membrane protein</topology>
    </subcellularLocation>
</comment>
<dbReference type="InterPro" id="IPR023214">
    <property type="entry name" value="HAD_sf"/>
</dbReference>
<sequence>MVQHAEDPTVFTRTPHFPRSGVKDLGLHPVHPQETPSHVLIAILRTHLFTIIQYQTVRYDTLPLSPASRNRLNAVKRKILVLDLDETLIHSHHDGVLRPTVRPGTPPDFILKVVIDKHPVRFFVHKRPHVDFFLEVVSQWYELVVFTASMEIYGSAVADKLDNNRGILKRRYYRQHCTLDLGSYIKDLSVVHNDLSSIVILDNSPGAYRSHPDNAIPIKSWFSDPSDTALLNLLPMLDALRYRLPLMFAQFSAVIFISIVFGDVLNSSVKLSIAGTVRLSFMYKEEHPFEKRRSEGEKIRKKYPDRVPVIVEKAPKARIGDLDKKKYLVPSDLTVGQFYFLIRKRIHLRAEDALFFFVNNVIPPTSATMGLLYQEHHEEDFFLYIAYSDESVYGEDLARPIPPIMPALLERPKLSNAMARALHKHIMRERERKRQEEEEVDKMMEQKLKEEEERKRKKEMEERMSLEETKEQIMKMGEKLQGLQEEKHQLFLQLKKVLHEEEKRRRKEQSDMTTLTSATYQPNMAVHSGQHLLSMQPGSVSHARSAVLLGERSKQLFQPPVISGRPFPSQPGFGAVVSEHTQFGVQTGHGSFGVTQPQHATAFNPSQSAPSTYSSSAHIRGASAFQAMQYLPHQQTGYTVHTHFTSQPGFLPSAGIPLQKQLEHANQQSGFTDSSALRPMHPQALHASATGLLPTPSIAVQIPHTKAGLPYAPPPRPASPGSFTQHPVNYVSELVSATTPRLPLFSHPVRTEVLSPWQIISNSGAGCGGCGPGSMTLLALIPPYTHTHTHRHTQSNTLLKRICILL</sequence>
<dbReference type="InterPro" id="IPR004241">
    <property type="entry name" value="Atg8-like"/>
</dbReference>
<dbReference type="Pfam" id="PF15991">
    <property type="entry name" value="G_path_suppress"/>
    <property type="match status" value="1"/>
</dbReference>
<dbReference type="SMART" id="SM00577">
    <property type="entry name" value="CPDc"/>
    <property type="match status" value="1"/>
</dbReference>
<dbReference type="InterPro" id="IPR011948">
    <property type="entry name" value="Dullard_phosphatase"/>
</dbReference>
<keyword evidence="8" id="KW-0493">Microtubule</keyword>
<dbReference type="GO" id="GO:0031965">
    <property type="term" value="C:nuclear membrane"/>
    <property type="evidence" value="ECO:0007669"/>
    <property type="project" value="UniProtKB-SubCell"/>
</dbReference>
<dbReference type="GO" id="GO:0005667">
    <property type="term" value="C:transcription regulator complex"/>
    <property type="evidence" value="ECO:0007669"/>
    <property type="project" value="TreeGrafter"/>
</dbReference>
<evidence type="ECO:0000256" key="21">
    <source>
        <dbReference type="SAM" id="MobiDB-lite"/>
    </source>
</evidence>
<evidence type="ECO:0000256" key="10">
    <source>
        <dbReference type="ARBA" id="ARBA00022912"/>
    </source>
</evidence>
<evidence type="ECO:0000256" key="1">
    <source>
        <dbReference type="ARBA" id="ARBA00004389"/>
    </source>
</evidence>
<keyword evidence="13" id="KW-0472">Membrane</keyword>
<evidence type="ECO:0000256" key="4">
    <source>
        <dbReference type="ARBA" id="ARBA00007293"/>
    </source>
</evidence>
<dbReference type="InterPro" id="IPR026094">
    <property type="entry name" value="GPS2"/>
</dbReference>
<evidence type="ECO:0000256" key="14">
    <source>
        <dbReference type="ARBA" id="ARBA00023288"/>
    </source>
</evidence>
<protein>
    <recommendedName>
        <fullName evidence="5">protein-serine/threonine phosphatase</fullName>
        <ecNumber evidence="5">3.1.3.16</ecNumber>
    </recommendedName>
</protein>
<gene>
    <name evidence="23" type="ORF">QTP70_029050</name>
</gene>
<feature type="compositionally biased region" description="Polar residues" evidence="21">
    <location>
        <begin position="511"/>
        <end position="522"/>
    </location>
</feature>
<keyword evidence="9" id="KW-0378">Hydrolase</keyword>
<dbReference type="FunFam" id="3.10.20.90:FF:000037">
    <property type="entry name" value="Gamma-aminobutyric acid receptor-associated protein-like 1"/>
    <property type="match status" value="1"/>
</dbReference>
<dbReference type="GO" id="GO:0005789">
    <property type="term" value="C:endoplasmic reticulum membrane"/>
    <property type="evidence" value="ECO:0007669"/>
    <property type="project" value="UniProtKB-SubCell"/>
</dbReference>
<dbReference type="Proteomes" id="UP001274896">
    <property type="component" value="Unassembled WGS sequence"/>
</dbReference>
<dbReference type="GO" id="GO:0006357">
    <property type="term" value="P:regulation of transcription by RNA polymerase II"/>
    <property type="evidence" value="ECO:0007669"/>
    <property type="project" value="TreeGrafter"/>
</dbReference>
<dbReference type="GO" id="GO:0031410">
    <property type="term" value="C:cytoplasmic vesicle"/>
    <property type="evidence" value="ECO:0007669"/>
    <property type="project" value="UniProtKB-KW"/>
</dbReference>
<evidence type="ECO:0000256" key="9">
    <source>
        <dbReference type="ARBA" id="ARBA00022801"/>
    </source>
</evidence>
<dbReference type="GO" id="GO:0005776">
    <property type="term" value="C:autophagosome"/>
    <property type="evidence" value="ECO:0007669"/>
    <property type="project" value="UniProtKB-SubCell"/>
</dbReference>
<name>A0AAE0PWV1_9TELE</name>
<dbReference type="GO" id="GO:0005874">
    <property type="term" value="C:microtubule"/>
    <property type="evidence" value="ECO:0007669"/>
    <property type="project" value="UniProtKB-KW"/>
</dbReference>
<comment type="function">
    <text evidence="18">Serine/threonine protein phosphatase that may dephosphorylate and activate lipins. Lipins are phosphatidate phosphatases that catalyze the conversion of phosphatidic acid to diacylglycerol and control the metabolism of fatty acids at different levels. May indirectly modulate the lipid composition of nuclear and/or endoplasmic reticulum membranes and be required for proper nuclear membrane morphology and/or dynamics. May also indirectly regulate the production of lipid droplets and triacylglycerol. May antagonize BMP signaling.</text>
</comment>
<evidence type="ECO:0000256" key="13">
    <source>
        <dbReference type="ARBA" id="ARBA00023136"/>
    </source>
</evidence>
<dbReference type="EC" id="3.1.3.16" evidence="5"/>
<comment type="catalytic activity">
    <reaction evidence="16">
        <text>O-phospho-L-seryl-[protein] + H2O = L-seryl-[protein] + phosphate</text>
        <dbReference type="Rhea" id="RHEA:20629"/>
        <dbReference type="Rhea" id="RHEA-COMP:9863"/>
        <dbReference type="Rhea" id="RHEA-COMP:11604"/>
        <dbReference type="ChEBI" id="CHEBI:15377"/>
        <dbReference type="ChEBI" id="CHEBI:29999"/>
        <dbReference type="ChEBI" id="CHEBI:43474"/>
        <dbReference type="ChEBI" id="CHEBI:83421"/>
        <dbReference type="EC" id="3.1.3.16"/>
    </reaction>
</comment>
<evidence type="ECO:0000256" key="11">
    <source>
        <dbReference type="ARBA" id="ARBA00022989"/>
    </source>
</evidence>
<keyword evidence="12" id="KW-0072">Autophagy</keyword>
<dbReference type="Pfam" id="PF02991">
    <property type="entry name" value="ATG8"/>
    <property type="match status" value="1"/>
</dbReference>
<keyword evidence="10" id="KW-0904">Protein phosphatase</keyword>
<dbReference type="FunFam" id="3.40.50.1000:FF:000044">
    <property type="entry name" value="CTD nuclear envelope phosphatase 1"/>
    <property type="match status" value="1"/>
</dbReference>
<dbReference type="CDD" id="cd07521">
    <property type="entry name" value="HAD_FCP1-like"/>
    <property type="match status" value="1"/>
</dbReference>
<evidence type="ECO:0000256" key="2">
    <source>
        <dbReference type="ARBA" id="ARBA00004419"/>
    </source>
</evidence>
<feature type="lipid moiety-binding region" description="Phosphatidylserine amidated glycine; alternate" evidence="20">
    <location>
        <position position="394"/>
    </location>
</feature>
<dbReference type="InterPro" id="IPR004274">
    <property type="entry name" value="FCP1_dom"/>
</dbReference>
<comment type="similarity">
    <text evidence="4">Belongs to the ATG8 family.</text>
</comment>
<evidence type="ECO:0000256" key="8">
    <source>
        <dbReference type="ARBA" id="ARBA00022701"/>
    </source>
</evidence>
<dbReference type="GO" id="GO:0006914">
    <property type="term" value="P:autophagy"/>
    <property type="evidence" value="ECO:0007669"/>
    <property type="project" value="UniProtKB-KW"/>
</dbReference>
<dbReference type="InterPro" id="IPR029071">
    <property type="entry name" value="Ubiquitin-like_domsf"/>
</dbReference>
<dbReference type="PANTHER" id="PTHR22654">
    <property type="entry name" value="G PROTEIN PATHWAY SUPPRESSOR 2"/>
    <property type="match status" value="1"/>
</dbReference>
<dbReference type="PANTHER" id="PTHR22654:SF2">
    <property type="entry name" value="G PROTEIN PATHWAY SUPPRESSOR 2"/>
    <property type="match status" value="1"/>
</dbReference>
<keyword evidence="6" id="KW-0963">Cytoplasm</keyword>
<dbReference type="EMBL" id="JAUCMX010000027">
    <property type="protein sequence ID" value="KAK3509330.1"/>
    <property type="molecule type" value="Genomic_DNA"/>
</dbReference>
<dbReference type="NCBIfam" id="TIGR02251">
    <property type="entry name" value="HIF-SF_euk"/>
    <property type="match status" value="1"/>
</dbReference>
<accession>A0AAE0PWV1</accession>
<evidence type="ECO:0000256" key="5">
    <source>
        <dbReference type="ARBA" id="ARBA00013081"/>
    </source>
</evidence>
<keyword evidence="14 20" id="KW-0449">Lipoprotein</keyword>
<evidence type="ECO:0000256" key="6">
    <source>
        <dbReference type="ARBA" id="ARBA00022490"/>
    </source>
</evidence>
<feature type="region of interest" description="Disordered" evidence="21">
    <location>
        <begin position="502"/>
        <end position="522"/>
    </location>
</feature>
<dbReference type="InterPro" id="IPR036412">
    <property type="entry name" value="HAD-like_sf"/>
</dbReference>
<keyword evidence="15" id="KW-0968">Cytoplasmic vesicle</keyword>